<dbReference type="InterPro" id="IPR018247">
    <property type="entry name" value="EF_Hand_1_Ca_BS"/>
</dbReference>
<dbReference type="InterPro" id="IPR036942">
    <property type="entry name" value="Beta-barrel_TonB_sf"/>
</dbReference>
<dbReference type="InterPro" id="IPR037066">
    <property type="entry name" value="Plug_dom_sf"/>
</dbReference>
<dbReference type="NCBIfam" id="TIGR04057">
    <property type="entry name" value="SusC_RagA_signa"/>
    <property type="match status" value="1"/>
</dbReference>
<dbReference type="Pfam" id="PF07715">
    <property type="entry name" value="Plug"/>
    <property type="match status" value="1"/>
</dbReference>
<evidence type="ECO:0000256" key="5">
    <source>
        <dbReference type="ARBA" id="ARBA00023077"/>
    </source>
</evidence>
<dbReference type="InterPro" id="IPR023997">
    <property type="entry name" value="TonB-dep_OMP_SusC/RagA_CS"/>
</dbReference>
<evidence type="ECO:0000259" key="10">
    <source>
        <dbReference type="Pfam" id="PF00593"/>
    </source>
</evidence>
<proteinExistence type="inferred from homology"/>
<dbReference type="InterPro" id="IPR039426">
    <property type="entry name" value="TonB-dep_rcpt-like"/>
</dbReference>
<evidence type="ECO:0000256" key="9">
    <source>
        <dbReference type="RuleBase" id="RU003357"/>
    </source>
</evidence>
<dbReference type="InterPro" id="IPR000531">
    <property type="entry name" value="Beta-barrel_TonB"/>
</dbReference>
<dbReference type="GO" id="GO:0009279">
    <property type="term" value="C:cell outer membrane"/>
    <property type="evidence" value="ECO:0007669"/>
    <property type="project" value="UniProtKB-SubCell"/>
</dbReference>
<keyword evidence="3 8" id="KW-1134">Transmembrane beta strand</keyword>
<comment type="subcellular location">
    <subcellularLocation>
        <location evidence="1 8">Cell outer membrane</location>
        <topology evidence="1 8">Multi-pass membrane protein</topology>
    </subcellularLocation>
</comment>
<dbReference type="InterPro" id="IPR023996">
    <property type="entry name" value="TonB-dep_OMP_SusC/RagA"/>
</dbReference>
<dbReference type="Gene3D" id="2.60.40.1120">
    <property type="entry name" value="Carboxypeptidase-like, regulatory domain"/>
    <property type="match status" value="1"/>
</dbReference>
<dbReference type="Gene3D" id="2.40.170.20">
    <property type="entry name" value="TonB-dependent receptor, beta-barrel domain"/>
    <property type="match status" value="1"/>
</dbReference>
<keyword evidence="6 8" id="KW-0472">Membrane</keyword>
<dbReference type="Pfam" id="PF00593">
    <property type="entry name" value="TonB_dep_Rec_b-barrel"/>
    <property type="match status" value="1"/>
</dbReference>
<evidence type="ECO:0000259" key="11">
    <source>
        <dbReference type="Pfam" id="PF07715"/>
    </source>
</evidence>
<evidence type="ECO:0000313" key="12">
    <source>
        <dbReference type="EMBL" id="BBE16010.1"/>
    </source>
</evidence>
<keyword evidence="7 8" id="KW-0998">Cell outer membrane</keyword>
<evidence type="ECO:0000313" key="13">
    <source>
        <dbReference type="Proteomes" id="UP001193389"/>
    </source>
</evidence>
<dbReference type="SUPFAM" id="SSF56935">
    <property type="entry name" value="Porins"/>
    <property type="match status" value="1"/>
</dbReference>
<name>A0A5K7S3F0_9BACT</name>
<dbReference type="KEGG" id="anf:AQPE_0147"/>
<dbReference type="InterPro" id="IPR012910">
    <property type="entry name" value="Plug_dom"/>
</dbReference>
<comment type="similarity">
    <text evidence="8 9">Belongs to the TonB-dependent receptor family.</text>
</comment>
<keyword evidence="13" id="KW-1185">Reference proteome</keyword>
<evidence type="ECO:0000256" key="6">
    <source>
        <dbReference type="ARBA" id="ARBA00023136"/>
    </source>
</evidence>
<dbReference type="Proteomes" id="UP001193389">
    <property type="component" value="Chromosome"/>
</dbReference>
<keyword evidence="5 9" id="KW-0798">TonB box</keyword>
<dbReference type="FunFam" id="2.60.40.1120:FF:000003">
    <property type="entry name" value="Outer membrane protein Omp121"/>
    <property type="match status" value="1"/>
</dbReference>
<gene>
    <name evidence="12" type="ORF">AQPE_0147</name>
</gene>
<dbReference type="RefSeq" id="WP_318349122.1">
    <property type="nucleotide sequence ID" value="NZ_AP018694.1"/>
</dbReference>
<protein>
    <submittedName>
        <fullName evidence="12">TonB family protein</fullName>
    </submittedName>
</protein>
<evidence type="ECO:0000256" key="3">
    <source>
        <dbReference type="ARBA" id="ARBA00022452"/>
    </source>
</evidence>
<dbReference type="SUPFAM" id="SSF49464">
    <property type="entry name" value="Carboxypeptidase regulatory domain-like"/>
    <property type="match status" value="1"/>
</dbReference>
<sequence>MKKNKSLQVVLVMLPMLLLSLWSFGQSIKVHGTVNDASRNSLPGVSVVVKGTTNGTITGIDGTYSLSVPSDAMLQFTFVGMKSQEIAVAGKTTINVTLLEESIGIEEVVAVGYGTSKKSDISGSVVSVSRDEMMKKAPTNILQGLQGAAAGVIVTAQDGAPDANAAIRIRGVATINGSAKPLYVVDGVQVGDNANFLNPSDIESIEILKDASATAIYGSAGANGVIMISTKKGSVGSTHVTFSADYGVQTLSSTLAVGDADQYASNIRQARANDGGILANQIFSEQYDGKRNNIDWQKEMTRVSLKQQYNISASGGTEKTQSSFSLSYLNNDGIVINTNYKRLTARANVVTKVTNFLELGSDINFVHSESKGSNGTLGNNGNLSSIRDWAFTAPTMDYVDPVTNKLVSPQVRNANGTYGAPEQGDVGSNDSNLGNNIYAEQMENTGITKNNQMLLSAYANVKLYKGLTFKSIASYNFTAGNWYNFWGNKQRYFPDGTLVKLYNYDAKYYLGINNSNYNTIAIENYLTYNWKTDIHNLTVMAGNSVSKGFGNWSNAAGNDFPGDNIRDISLTKDPAARTGSGAYNLQSRGLSYFGRVQYTLKDRYILTGTMRRDGSSNFGADNRWGNFPSAAAAWRISEENFMKGTPAISNLKLRLGWGQTGNSGGPTDLSVTALTSNKIQYFYYGQNGQSGMNTTRQLATGYAPTLTDPRLKWETNEQSNIGLDLGLLKNSLNFTLDYFVRKSKDLLLYQSIRPSSGYTQVYTNYGEIENKGIEFSVNYKKQINQDWNIGASLTGSTLKNKVVKMGADLFSENSSWANGSPDGSNQAAVGASSGTHWNGHSICREGYAVGSFYGYQVEGIYQSQAEIDAANAAAIAKGHSGGYNNGSKTVPGDFKYKDLDGDGFLSDKDMTILGNGFPKVNYGLTLNASYRNWDFSVYTYGVIGAKIYSYSAMTLSNMFPSDNGTTPNILNEVAQSAWTPTNHSTTMSRLSFLDLNYNMRGSDAWIKNGDFLKISNVQVGYNFDKSLLKSLSIESVRVYGSVQNLFCISSYNKYGDPEAGQGSVLYTGLDTGRYPSSRTFSFGLNIQF</sequence>
<evidence type="ECO:0000256" key="1">
    <source>
        <dbReference type="ARBA" id="ARBA00004571"/>
    </source>
</evidence>
<dbReference type="AlphaFoldDB" id="A0A5K7S3F0"/>
<dbReference type="Gene3D" id="2.170.130.10">
    <property type="entry name" value="TonB-dependent receptor, plug domain"/>
    <property type="match status" value="1"/>
</dbReference>
<dbReference type="NCBIfam" id="TIGR04056">
    <property type="entry name" value="OMP_RagA_SusC"/>
    <property type="match status" value="1"/>
</dbReference>
<dbReference type="PROSITE" id="PS00018">
    <property type="entry name" value="EF_HAND_1"/>
    <property type="match status" value="1"/>
</dbReference>
<accession>A0A5K7S3F0</accession>
<feature type="domain" description="TonB-dependent receptor plug" evidence="11">
    <location>
        <begin position="118"/>
        <end position="225"/>
    </location>
</feature>
<feature type="domain" description="TonB-dependent receptor-like beta-barrel" evidence="10">
    <location>
        <begin position="431"/>
        <end position="853"/>
    </location>
</feature>
<dbReference type="PROSITE" id="PS52016">
    <property type="entry name" value="TONB_DEPENDENT_REC_3"/>
    <property type="match status" value="1"/>
</dbReference>
<evidence type="ECO:0000256" key="8">
    <source>
        <dbReference type="PROSITE-ProRule" id="PRU01360"/>
    </source>
</evidence>
<dbReference type="Pfam" id="PF13715">
    <property type="entry name" value="CarbopepD_reg_2"/>
    <property type="match status" value="1"/>
</dbReference>
<organism evidence="12 13">
    <name type="scientific">Aquipluma nitroreducens</name>
    <dbReference type="NCBI Taxonomy" id="2010828"/>
    <lineage>
        <taxon>Bacteria</taxon>
        <taxon>Pseudomonadati</taxon>
        <taxon>Bacteroidota</taxon>
        <taxon>Bacteroidia</taxon>
        <taxon>Marinilabiliales</taxon>
        <taxon>Prolixibacteraceae</taxon>
        <taxon>Aquipluma</taxon>
    </lineage>
</organism>
<dbReference type="EMBL" id="AP018694">
    <property type="protein sequence ID" value="BBE16010.1"/>
    <property type="molecule type" value="Genomic_DNA"/>
</dbReference>
<reference evidence="12" key="1">
    <citation type="journal article" date="2020" name="Int. J. Syst. Evol. Microbiol.">
        <title>Aquipluma nitroreducens gen. nov. sp. nov., a novel facultatively anaerobic bacterium isolated from a freshwater lake.</title>
        <authorList>
            <person name="Watanabe M."/>
            <person name="Kojima H."/>
            <person name="Fukui M."/>
        </authorList>
    </citation>
    <scope>NUCLEOTIDE SEQUENCE</scope>
    <source>
        <strain evidence="12">MeG22</strain>
    </source>
</reference>
<evidence type="ECO:0000256" key="2">
    <source>
        <dbReference type="ARBA" id="ARBA00022448"/>
    </source>
</evidence>
<keyword evidence="2 8" id="KW-0813">Transport</keyword>
<evidence type="ECO:0000256" key="7">
    <source>
        <dbReference type="ARBA" id="ARBA00023237"/>
    </source>
</evidence>
<dbReference type="InterPro" id="IPR008969">
    <property type="entry name" value="CarboxyPept-like_regulatory"/>
</dbReference>
<evidence type="ECO:0000256" key="4">
    <source>
        <dbReference type="ARBA" id="ARBA00022692"/>
    </source>
</evidence>
<keyword evidence="4 8" id="KW-0812">Transmembrane</keyword>